<proteinExistence type="predicted"/>
<evidence type="ECO:0000313" key="2">
    <source>
        <dbReference type="Proteomes" id="UP000607653"/>
    </source>
</evidence>
<keyword evidence="2" id="KW-1185">Reference proteome</keyword>
<dbReference type="AlphaFoldDB" id="A0A822ZR35"/>
<organism evidence="1 2">
    <name type="scientific">Nelumbo nucifera</name>
    <name type="common">Sacred lotus</name>
    <dbReference type="NCBI Taxonomy" id="4432"/>
    <lineage>
        <taxon>Eukaryota</taxon>
        <taxon>Viridiplantae</taxon>
        <taxon>Streptophyta</taxon>
        <taxon>Embryophyta</taxon>
        <taxon>Tracheophyta</taxon>
        <taxon>Spermatophyta</taxon>
        <taxon>Magnoliopsida</taxon>
        <taxon>Proteales</taxon>
        <taxon>Nelumbonaceae</taxon>
        <taxon>Nelumbo</taxon>
    </lineage>
</organism>
<name>A0A822ZR35_NELNU</name>
<dbReference type="PANTHER" id="PTHR33527">
    <property type="entry name" value="OS07G0274300 PROTEIN"/>
    <property type="match status" value="1"/>
</dbReference>
<dbReference type="EMBL" id="DUZY01000008">
    <property type="protein sequence ID" value="DAD47702.1"/>
    <property type="molecule type" value="Genomic_DNA"/>
</dbReference>
<dbReference type="Proteomes" id="UP000607653">
    <property type="component" value="Unassembled WGS sequence"/>
</dbReference>
<reference evidence="1 2" key="1">
    <citation type="journal article" date="2020" name="Mol. Biol. Evol.">
        <title>Distinct Expression and Methylation Patterns for Genes with Different Fates following a Single Whole-Genome Duplication in Flowering Plants.</title>
        <authorList>
            <person name="Shi T."/>
            <person name="Rahmani R.S."/>
            <person name="Gugger P.F."/>
            <person name="Wang M."/>
            <person name="Li H."/>
            <person name="Zhang Y."/>
            <person name="Li Z."/>
            <person name="Wang Q."/>
            <person name="Van de Peer Y."/>
            <person name="Marchal K."/>
            <person name="Chen J."/>
        </authorList>
    </citation>
    <scope>NUCLEOTIDE SEQUENCE [LARGE SCALE GENOMIC DNA]</scope>
    <source>
        <tissue evidence="1">Leaf</tissue>
    </source>
</reference>
<accession>A0A822ZR35</accession>
<gene>
    <name evidence="1" type="ORF">HUJ06_017639</name>
</gene>
<comment type="caution">
    <text evidence="1">The sequence shown here is derived from an EMBL/GenBank/DDBJ whole genome shotgun (WGS) entry which is preliminary data.</text>
</comment>
<evidence type="ECO:0000313" key="1">
    <source>
        <dbReference type="EMBL" id="DAD47702.1"/>
    </source>
</evidence>
<sequence length="252" mass="27452">MGQVSARTHNTSAQISATTAKSLPVNFQFFMDTLASLLAFHKVEREVFRRLIDMGLNPQVARNIICLWLWLEEIGFYDMVRQISIQSNEFLALVAAEAEAAFTFIEPDGMAPTAYVRLPLTSQLANTPLSLNYFSLVKRDAFHGVSNTLNRVGNIIFNDILEERGRVDTGNGGAMAGAQAEMTSASAAQLMGRTQVWPFGEGTNGLGSGGIGNTGLFEVSGLFGMPTTGDGRQLLPFPPPQERRDWQVGCCL</sequence>
<dbReference type="PANTHER" id="PTHR33527:SF53">
    <property type="entry name" value="OS10G0561000 PROTEIN"/>
    <property type="match status" value="1"/>
</dbReference>
<protein>
    <submittedName>
        <fullName evidence="1">Uncharacterized protein</fullName>
    </submittedName>
</protein>